<comment type="caution">
    <text evidence="4">The sequence shown here is derived from an EMBL/GenBank/DDBJ whole genome shotgun (WGS) entry which is preliminary data.</text>
</comment>
<reference evidence="4 5" key="1">
    <citation type="journal article" date="2023" name="Sci. Data">
        <title>Genome assembly of the Korean intertidal mud-creeper Batillaria attramentaria.</title>
        <authorList>
            <person name="Patra A.K."/>
            <person name="Ho P.T."/>
            <person name="Jun S."/>
            <person name="Lee S.J."/>
            <person name="Kim Y."/>
            <person name="Won Y.J."/>
        </authorList>
    </citation>
    <scope>NUCLEOTIDE SEQUENCE [LARGE SCALE GENOMIC DNA]</scope>
    <source>
        <strain evidence="4">Wonlab-2016</strain>
    </source>
</reference>
<dbReference type="EMBL" id="JACVVK020000482">
    <property type="protein sequence ID" value="KAK7471681.1"/>
    <property type="molecule type" value="Genomic_DNA"/>
</dbReference>
<protein>
    <recommendedName>
        <fullName evidence="3">Anti-proliferative protein domain-containing protein</fullName>
    </recommendedName>
</protein>
<feature type="region of interest" description="Disordered" evidence="2">
    <location>
        <begin position="241"/>
        <end position="335"/>
    </location>
</feature>
<evidence type="ECO:0000256" key="1">
    <source>
        <dbReference type="ARBA" id="ARBA00007989"/>
    </source>
</evidence>
<dbReference type="Proteomes" id="UP001519460">
    <property type="component" value="Unassembled WGS sequence"/>
</dbReference>
<dbReference type="AlphaFoldDB" id="A0ABD0JE59"/>
<comment type="similarity">
    <text evidence="1">Belongs to the BTG family.</text>
</comment>
<dbReference type="InterPro" id="IPR033332">
    <property type="entry name" value="BTG"/>
</dbReference>
<keyword evidence="5" id="KW-1185">Reference proteome</keyword>
<name>A0ABD0JE59_9CAEN</name>
<evidence type="ECO:0000259" key="3">
    <source>
        <dbReference type="SMART" id="SM00099"/>
    </source>
</evidence>
<sequence>MRDEIAAAVLFIGRVVGEADGAGVTSQDKVHEFTSSLSKILEKRFQGHWHTDKPSKGQGYRSIRIHPAEPLDPVLERAALASGLNQDTLYIPVELTLWVDPQEVCCRFGDLKATYCTVLTCRSGNLDNKVSSLDIRDLLDTAKAQYSRQQHIRVVRNSPPPGHRPQTPSNGSHYSYGMPMFGSPSNGLHMFGYVEGFLPDTNMYNRNGEDGGHNGFMNGFHIHHPPPVSSQYQPSFTATAVNTTPRKTGKGGSAGHFRKGNGSGGRGGKPNQQQGGESGSFSHNHNNNLNTNGSTTSSGSNGRSSADRYHWVRNGKGQQQQQQQQQQSSVTKESK</sequence>
<feature type="compositionally biased region" description="Low complexity" evidence="2">
    <location>
        <begin position="279"/>
        <end position="304"/>
    </location>
</feature>
<dbReference type="PANTHER" id="PTHR22978:SF44">
    <property type="entry name" value="PROTEIN BTG3-LIKE PROTEIN"/>
    <property type="match status" value="1"/>
</dbReference>
<organism evidence="4 5">
    <name type="scientific">Batillaria attramentaria</name>
    <dbReference type="NCBI Taxonomy" id="370345"/>
    <lineage>
        <taxon>Eukaryota</taxon>
        <taxon>Metazoa</taxon>
        <taxon>Spiralia</taxon>
        <taxon>Lophotrochozoa</taxon>
        <taxon>Mollusca</taxon>
        <taxon>Gastropoda</taxon>
        <taxon>Caenogastropoda</taxon>
        <taxon>Sorbeoconcha</taxon>
        <taxon>Cerithioidea</taxon>
        <taxon>Batillariidae</taxon>
        <taxon>Batillaria</taxon>
    </lineage>
</organism>
<feature type="compositionally biased region" description="Low complexity" evidence="2">
    <location>
        <begin position="318"/>
        <end position="327"/>
    </location>
</feature>
<dbReference type="Gene3D" id="3.90.640.90">
    <property type="entry name" value="Anti-proliferative protein, N-terminal domain"/>
    <property type="match status" value="1"/>
</dbReference>
<dbReference type="SUPFAM" id="SSF160696">
    <property type="entry name" value="BTG domain-like"/>
    <property type="match status" value="1"/>
</dbReference>
<dbReference type="InterPro" id="IPR002087">
    <property type="entry name" value="Anti_prolifrtn"/>
</dbReference>
<proteinExistence type="inferred from homology"/>
<dbReference type="InterPro" id="IPR036054">
    <property type="entry name" value="BTG-like_sf"/>
</dbReference>
<evidence type="ECO:0000313" key="5">
    <source>
        <dbReference type="Proteomes" id="UP001519460"/>
    </source>
</evidence>
<accession>A0ABD0JE59</accession>
<dbReference type="SMART" id="SM00099">
    <property type="entry name" value="btg1"/>
    <property type="match status" value="1"/>
</dbReference>
<dbReference type="PANTHER" id="PTHR22978">
    <property type="entry name" value="B-CELL TRANSLOCATION GENE"/>
    <property type="match status" value="1"/>
</dbReference>
<dbReference type="Pfam" id="PF07742">
    <property type="entry name" value="BTG"/>
    <property type="match status" value="1"/>
</dbReference>
<evidence type="ECO:0000256" key="2">
    <source>
        <dbReference type="SAM" id="MobiDB-lite"/>
    </source>
</evidence>
<dbReference type="PRINTS" id="PR00310">
    <property type="entry name" value="ANTIPRLFBTG1"/>
</dbReference>
<feature type="region of interest" description="Disordered" evidence="2">
    <location>
        <begin position="155"/>
        <end position="176"/>
    </location>
</feature>
<gene>
    <name evidence="4" type="ORF">BaRGS_00035654</name>
</gene>
<evidence type="ECO:0000313" key="4">
    <source>
        <dbReference type="EMBL" id="KAK7471681.1"/>
    </source>
</evidence>
<feature type="domain" description="Anti-proliferative protein" evidence="3">
    <location>
        <begin position="1"/>
        <end position="111"/>
    </location>
</feature>